<evidence type="ECO:0000256" key="3">
    <source>
        <dbReference type="ARBA" id="ARBA00022989"/>
    </source>
</evidence>
<dbReference type="PANTHER" id="PTHR22550">
    <property type="entry name" value="SPORE GERMINATION PROTEIN"/>
    <property type="match status" value="1"/>
</dbReference>
<gene>
    <name evidence="7" type="ORF">FJR45_09210</name>
</gene>
<dbReference type="EMBL" id="CP041235">
    <property type="protein sequence ID" value="QOP44110.1"/>
    <property type="molecule type" value="Genomic_DNA"/>
</dbReference>
<keyword evidence="4 5" id="KW-0472">Membrane</keyword>
<dbReference type="KEGG" id="ssei:FJR45_09210"/>
<feature type="domain" description="VWFA" evidence="6">
    <location>
        <begin position="82"/>
        <end position="260"/>
    </location>
</feature>
<keyword evidence="1" id="KW-1003">Cell membrane</keyword>
<dbReference type="InterPro" id="IPR036465">
    <property type="entry name" value="vWFA_dom_sf"/>
</dbReference>
<feature type="transmembrane region" description="Helical" evidence="5">
    <location>
        <begin position="279"/>
        <end position="296"/>
    </location>
</feature>
<evidence type="ECO:0000313" key="7">
    <source>
        <dbReference type="EMBL" id="QOP44110.1"/>
    </source>
</evidence>
<protein>
    <submittedName>
        <fullName evidence="7">VWA domain-containing protein</fullName>
    </submittedName>
</protein>
<organism evidence="7 8">
    <name type="scientific">Sulfurimonas sediminis</name>
    <dbReference type="NCBI Taxonomy" id="2590020"/>
    <lineage>
        <taxon>Bacteria</taxon>
        <taxon>Pseudomonadati</taxon>
        <taxon>Campylobacterota</taxon>
        <taxon>Epsilonproteobacteria</taxon>
        <taxon>Campylobacterales</taxon>
        <taxon>Sulfurimonadaceae</taxon>
        <taxon>Sulfurimonas</taxon>
    </lineage>
</organism>
<evidence type="ECO:0000256" key="2">
    <source>
        <dbReference type="ARBA" id="ARBA00022692"/>
    </source>
</evidence>
<feature type="transmembrane region" description="Helical" evidence="5">
    <location>
        <begin position="6"/>
        <end position="24"/>
    </location>
</feature>
<keyword evidence="2 5" id="KW-0812">Transmembrane</keyword>
<feature type="transmembrane region" description="Helical" evidence="5">
    <location>
        <begin position="51"/>
        <end position="70"/>
    </location>
</feature>
<dbReference type="Proteomes" id="UP000593719">
    <property type="component" value="Chromosome"/>
</dbReference>
<keyword evidence="8" id="KW-1185">Reference proteome</keyword>
<accession>A0A7M1B376</accession>
<dbReference type="Gene3D" id="3.40.50.410">
    <property type="entry name" value="von Willebrand factor, type A domain"/>
    <property type="match status" value="1"/>
</dbReference>
<dbReference type="InterPro" id="IPR002035">
    <property type="entry name" value="VWF_A"/>
</dbReference>
<evidence type="ECO:0000259" key="6">
    <source>
        <dbReference type="PROSITE" id="PS50234"/>
    </source>
</evidence>
<dbReference type="RefSeq" id="WP_193150277.1">
    <property type="nucleotide sequence ID" value="NZ_CP041235.1"/>
</dbReference>
<dbReference type="InterPro" id="IPR050768">
    <property type="entry name" value="UPF0353/GerABKA_families"/>
</dbReference>
<dbReference type="AlphaFoldDB" id="A0A7M1B376"/>
<dbReference type="Pfam" id="PF00092">
    <property type="entry name" value="VWA"/>
    <property type="match status" value="1"/>
</dbReference>
<dbReference type="PROSITE" id="PS50234">
    <property type="entry name" value="VWFA"/>
    <property type="match status" value="1"/>
</dbReference>
<evidence type="ECO:0000313" key="8">
    <source>
        <dbReference type="Proteomes" id="UP000593719"/>
    </source>
</evidence>
<dbReference type="SUPFAM" id="SSF53300">
    <property type="entry name" value="vWA-like"/>
    <property type="match status" value="1"/>
</dbReference>
<evidence type="ECO:0000256" key="5">
    <source>
        <dbReference type="SAM" id="Phobius"/>
    </source>
</evidence>
<reference evidence="7 8" key="1">
    <citation type="submission" date="2019-06" db="EMBL/GenBank/DDBJ databases">
        <title>Sulfurimonas gotlandica sp. nov., a chemoautotrophic and psychrotolerant epsilonproteobacterium isolated from a pelagic redoxcline, and an emended description of the genus Sulfurimonas.</title>
        <authorList>
            <person name="Wang S."/>
            <person name="Jiang L."/>
            <person name="Shao Z."/>
        </authorList>
    </citation>
    <scope>NUCLEOTIDE SEQUENCE [LARGE SCALE GENOMIC DNA]</scope>
    <source>
        <strain evidence="7 8">S2-6</strain>
    </source>
</reference>
<sequence length="303" mass="33979">MNNFTFEYPYVFILLLLVICIYKCPLTLKKIIFPHIHLFSKKTSFINKEKLLYSLILSSMIFALASPIIYDQKSSSKRKGRDLVFALDTSGSMAQSGFDPDNSQKRKFDALKELLASFISKRYNDNVGVAIFGSYAYPAIPLSYDMKSVAFLLDFFDVGIAGESTAIGEGLATALKILKKGKAKEKVIILVTDGYQNSGAVSVKEAVQRAKKQHVKIYTIGIGDTSSFDANLLKLIAKNTSAKMFAAKDVKMLQEVYQEIDKLEPSAIRSKHYLHKQNLFIYPLTLALLLLLYLIAKQKKEVL</sequence>
<evidence type="ECO:0000256" key="4">
    <source>
        <dbReference type="ARBA" id="ARBA00023136"/>
    </source>
</evidence>
<dbReference type="SMART" id="SM00327">
    <property type="entry name" value="VWA"/>
    <property type="match status" value="1"/>
</dbReference>
<dbReference type="PANTHER" id="PTHR22550:SF5">
    <property type="entry name" value="LEUCINE ZIPPER PROTEIN 4"/>
    <property type="match status" value="1"/>
</dbReference>
<proteinExistence type="predicted"/>
<evidence type="ECO:0000256" key="1">
    <source>
        <dbReference type="ARBA" id="ARBA00022475"/>
    </source>
</evidence>
<keyword evidence="3 5" id="KW-1133">Transmembrane helix</keyword>
<name>A0A7M1B376_9BACT</name>